<protein>
    <submittedName>
        <fullName evidence="1">Uncharacterized protein</fullName>
    </submittedName>
</protein>
<dbReference type="Proteomes" id="UP000178198">
    <property type="component" value="Chromosome"/>
</dbReference>
<dbReference type="KEGG" id="fcm:BIW12_09095"/>
<organism evidence="1 2">
    <name type="scientific">Flavobacterium commune</name>
    <dbReference type="NCBI Taxonomy" id="1306519"/>
    <lineage>
        <taxon>Bacteria</taxon>
        <taxon>Pseudomonadati</taxon>
        <taxon>Bacteroidota</taxon>
        <taxon>Flavobacteriia</taxon>
        <taxon>Flavobacteriales</taxon>
        <taxon>Flavobacteriaceae</taxon>
        <taxon>Flavobacterium</taxon>
    </lineage>
</organism>
<evidence type="ECO:0000313" key="2">
    <source>
        <dbReference type="Proteomes" id="UP000178198"/>
    </source>
</evidence>
<sequence>MLSCPSVQIYDERQEYRCYCLWAKGWNWKRESSSVHINFPKEKVNAWLLKNWEKRKTKIPHESFMIEFPNEEIVRFGFKV</sequence>
<keyword evidence="2" id="KW-1185">Reference proteome</keyword>
<gene>
    <name evidence="1" type="ORF">BIW12_09095</name>
</gene>
<accession>A0A1D9PAM8</accession>
<dbReference type="AlphaFoldDB" id="A0A1D9PAM8"/>
<evidence type="ECO:0000313" key="1">
    <source>
        <dbReference type="EMBL" id="AOZ99582.1"/>
    </source>
</evidence>
<dbReference type="EMBL" id="CP017774">
    <property type="protein sequence ID" value="AOZ99582.1"/>
    <property type="molecule type" value="Genomic_DNA"/>
</dbReference>
<reference evidence="1 2" key="1">
    <citation type="submission" date="2016-10" db="EMBL/GenBank/DDBJ databases">
        <title>Complete Genome Sequence of Flavobacterium sp. PK15.</title>
        <authorList>
            <person name="Ekwe A."/>
            <person name="Kim S.B."/>
        </authorList>
    </citation>
    <scope>NUCLEOTIDE SEQUENCE [LARGE SCALE GENOMIC DNA]</scope>
    <source>
        <strain evidence="1 2">PK15</strain>
    </source>
</reference>
<name>A0A1D9PAM8_9FLAO</name>
<proteinExistence type="predicted"/>